<comment type="caution">
    <text evidence="3">The sequence shown here is derived from an EMBL/GenBank/DDBJ whole genome shotgun (WGS) entry which is preliminary data.</text>
</comment>
<proteinExistence type="predicted"/>
<dbReference type="OrthoDB" id="1518325at2759"/>
<gene>
    <name evidence="3" type="ORF">Acr_12g0005470</name>
</gene>
<feature type="region of interest" description="Disordered" evidence="1">
    <location>
        <begin position="1"/>
        <end position="27"/>
    </location>
</feature>
<dbReference type="PANTHER" id="PTHR33143:SF63">
    <property type="entry name" value="F16F4.1 PROTEIN"/>
    <property type="match status" value="1"/>
</dbReference>
<organism evidence="3 4">
    <name type="scientific">Actinidia rufa</name>
    <dbReference type="NCBI Taxonomy" id="165716"/>
    <lineage>
        <taxon>Eukaryota</taxon>
        <taxon>Viridiplantae</taxon>
        <taxon>Streptophyta</taxon>
        <taxon>Embryophyta</taxon>
        <taxon>Tracheophyta</taxon>
        <taxon>Spermatophyta</taxon>
        <taxon>Magnoliopsida</taxon>
        <taxon>eudicotyledons</taxon>
        <taxon>Gunneridae</taxon>
        <taxon>Pentapetalae</taxon>
        <taxon>asterids</taxon>
        <taxon>Ericales</taxon>
        <taxon>Actinidiaceae</taxon>
        <taxon>Actinidia</taxon>
    </lineage>
</organism>
<dbReference type="Pfam" id="PF05678">
    <property type="entry name" value="VQ"/>
    <property type="match status" value="1"/>
</dbReference>
<reference evidence="3 4" key="1">
    <citation type="submission" date="2019-07" db="EMBL/GenBank/DDBJ databases">
        <title>De Novo Assembly of kiwifruit Actinidia rufa.</title>
        <authorList>
            <person name="Sugita-Konishi S."/>
            <person name="Sato K."/>
            <person name="Mori E."/>
            <person name="Abe Y."/>
            <person name="Kisaki G."/>
            <person name="Hamano K."/>
            <person name="Suezawa K."/>
            <person name="Otani M."/>
            <person name="Fukuda T."/>
            <person name="Manabe T."/>
            <person name="Gomi K."/>
            <person name="Tabuchi M."/>
            <person name="Akimitsu K."/>
            <person name="Kataoka I."/>
        </authorList>
    </citation>
    <scope>NUCLEOTIDE SEQUENCE [LARGE SCALE GENOMIC DNA]</scope>
    <source>
        <strain evidence="4">cv. Fuchu</strain>
    </source>
</reference>
<feature type="domain" description="VQ" evidence="2">
    <location>
        <begin position="37"/>
        <end position="61"/>
    </location>
</feature>
<evidence type="ECO:0000313" key="4">
    <source>
        <dbReference type="Proteomes" id="UP000585474"/>
    </source>
</evidence>
<dbReference type="GO" id="GO:0005634">
    <property type="term" value="C:nucleus"/>
    <property type="evidence" value="ECO:0007669"/>
    <property type="project" value="TreeGrafter"/>
</dbReference>
<dbReference type="InterPro" id="IPR039607">
    <property type="entry name" value="VQ_8/17/18/20/21/25"/>
</dbReference>
<evidence type="ECO:0000259" key="2">
    <source>
        <dbReference type="Pfam" id="PF05678"/>
    </source>
</evidence>
<dbReference type="EMBL" id="BJWL01000012">
    <property type="protein sequence ID" value="GFY98006.1"/>
    <property type="molecule type" value="Genomic_DNA"/>
</dbReference>
<dbReference type="AlphaFoldDB" id="A0A7J0FHT4"/>
<feature type="compositionally biased region" description="Pro residues" evidence="1">
    <location>
        <begin position="1"/>
        <end position="11"/>
    </location>
</feature>
<dbReference type="InterPro" id="IPR008889">
    <property type="entry name" value="VQ"/>
</dbReference>
<protein>
    <recommendedName>
        <fullName evidence="2">VQ domain-containing protein</fullName>
    </recommendedName>
</protein>
<accession>A0A7J0FHT4</accession>
<sequence length="89" mass="9739">MTLDGPRPPPVVVKKNSSMIKKSKRRHDSPVVVYVKSPTIIHTSPHEFMGLVQRLTGKGGPSMLVSSSSFESREEYASEVDLGLSLMKG</sequence>
<keyword evidence="4" id="KW-1185">Reference proteome</keyword>
<evidence type="ECO:0000256" key="1">
    <source>
        <dbReference type="SAM" id="MobiDB-lite"/>
    </source>
</evidence>
<dbReference type="Proteomes" id="UP000585474">
    <property type="component" value="Unassembled WGS sequence"/>
</dbReference>
<name>A0A7J0FHT4_9ERIC</name>
<dbReference type="PANTHER" id="PTHR33143">
    <property type="entry name" value="F16F4.1 PROTEIN-RELATED"/>
    <property type="match status" value="1"/>
</dbReference>
<evidence type="ECO:0000313" key="3">
    <source>
        <dbReference type="EMBL" id="GFY98006.1"/>
    </source>
</evidence>